<dbReference type="FunFam" id="1.20.5.430:FF:000002">
    <property type="entry name" value="Heat shock factor-binding protein 1"/>
    <property type="match status" value="1"/>
</dbReference>
<evidence type="ECO:0000256" key="6">
    <source>
        <dbReference type="ARBA" id="ARBA00039223"/>
    </source>
</evidence>
<comment type="similarity">
    <text evidence="2">Belongs to the HSBP1 family.</text>
</comment>
<comment type="subunit">
    <text evidence="5">Homohexamer. Associates with heptad repeats of HSF1 trimers and probably also HSF1 monomers, and with HSP70. Association with HSF1 trimers and HSP70 coincides with attenuation of heat shock response and the conversion of HSF1 trimer to monomer.</text>
</comment>
<organism evidence="8 9">
    <name type="scientific">Leishmania braziliensis MHOM/BR/75/M2904</name>
    <dbReference type="NCBI Taxonomy" id="420245"/>
    <lineage>
        <taxon>Eukaryota</taxon>
        <taxon>Discoba</taxon>
        <taxon>Euglenozoa</taxon>
        <taxon>Kinetoplastea</taxon>
        <taxon>Metakinetoplastina</taxon>
        <taxon>Trypanosomatida</taxon>
        <taxon>Trypanosomatidae</taxon>
        <taxon>Leishmaniinae</taxon>
        <taxon>Leishmania</taxon>
        <taxon>Leishmania braziliensis species complex</taxon>
    </lineage>
</organism>
<evidence type="ECO:0000313" key="9">
    <source>
        <dbReference type="Proteomes" id="UP000319462"/>
    </source>
</evidence>
<reference evidence="8 9" key="1">
    <citation type="submission" date="2018-09" db="EMBL/GenBank/DDBJ databases">
        <authorList>
            <person name="Peiro R."/>
            <person name="Begona"/>
            <person name="Cbmso G."/>
            <person name="Lopez M."/>
            <person name="Gonzalez S."/>
        </authorList>
    </citation>
    <scope>NUCLEOTIDE SEQUENCE [LARGE SCALE GENOMIC DNA]</scope>
</reference>
<dbReference type="InterPro" id="IPR009643">
    <property type="entry name" value="HS1-bd"/>
</dbReference>
<feature type="region of interest" description="Disordered" evidence="7">
    <location>
        <begin position="1"/>
        <end position="54"/>
    </location>
</feature>
<dbReference type="PANTHER" id="PTHR19424">
    <property type="entry name" value="HEAT SHOCK FACTOR BINDING PROTEIN 1"/>
    <property type="match status" value="1"/>
</dbReference>
<gene>
    <name evidence="8" type="ORF">LBRM2904_34.2530</name>
</gene>
<dbReference type="PANTHER" id="PTHR19424:SF0">
    <property type="entry name" value="HEAT SHOCK FACTOR BINDING PROTEIN 1"/>
    <property type="match status" value="1"/>
</dbReference>
<evidence type="ECO:0000256" key="2">
    <source>
        <dbReference type="ARBA" id="ARBA00006349"/>
    </source>
</evidence>
<protein>
    <recommendedName>
        <fullName evidence="6">Heat shock factor-binding protein 1</fullName>
    </recommendedName>
</protein>
<feature type="compositionally biased region" description="Low complexity" evidence="7">
    <location>
        <begin position="17"/>
        <end position="44"/>
    </location>
</feature>
<dbReference type="EMBL" id="LS997633">
    <property type="protein sequence ID" value="SYZ69548.1"/>
    <property type="molecule type" value="Genomic_DNA"/>
</dbReference>
<keyword evidence="3" id="KW-0539">Nucleus</keyword>
<feature type="region of interest" description="Disordered" evidence="7">
    <location>
        <begin position="95"/>
        <end position="117"/>
    </location>
</feature>
<dbReference type="Proteomes" id="UP000319462">
    <property type="component" value="Chromosome 34"/>
</dbReference>
<dbReference type="GO" id="GO:0070370">
    <property type="term" value="P:cellular heat acclimation"/>
    <property type="evidence" value="ECO:0007669"/>
    <property type="project" value="TreeGrafter"/>
</dbReference>
<feature type="compositionally biased region" description="Polar residues" evidence="7">
    <location>
        <begin position="1"/>
        <end position="11"/>
    </location>
</feature>
<dbReference type="AlphaFoldDB" id="A0A3P3ZH04"/>
<evidence type="ECO:0000256" key="1">
    <source>
        <dbReference type="ARBA" id="ARBA00004123"/>
    </source>
</evidence>
<dbReference type="Gene3D" id="1.20.5.430">
    <property type="match status" value="1"/>
</dbReference>
<proteinExistence type="inferred from homology"/>
<dbReference type="GO" id="GO:0005634">
    <property type="term" value="C:nucleus"/>
    <property type="evidence" value="ECO:0007669"/>
    <property type="project" value="UniProtKB-SubCell"/>
</dbReference>
<dbReference type="Pfam" id="PF06825">
    <property type="entry name" value="HSBP1"/>
    <property type="match status" value="1"/>
</dbReference>
<comment type="function">
    <text evidence="4">Negative regulator of the heat shock response. Negatively affects HSF1 DNA-binding activity. May have a role in the suppression of the activation of the stress response during the aging process.</text>
</comment>
<evidence type="ECO:0000256" key="5">
    <source>
        <dbReference type="ARBA" id="ARBA00038772"/>
    </source>
</evidence>
<sequence length="117" mass="11858">MPAKPSSSAARNKSVGAASPTSASAASAASTASAAAAPAAAAAAGNSVPQGGTQDVTNYVHQLLQQMQARFEDLSKNIITRIDEMNCRVDELEQSIEGLMQQSGAESGDTPGARPKK</sequence>
<evidence type="ECO:0000256" key="3">
    <source>
        <dbReference type="ARBA" id="ARBA00023242"/>
    </source>
</evidence>
<evidence type="ECO:0000256" key="7">
    <source>
        <dbReference type="SAM" id="MobiDB-lite"/>
    </source>
</evidence>
<dbReference type="GO" id="GO:0005829">
    <property type="term" value="C:cytosol"/>
    <property type="evidence" value="ECO:0007669"/>
    <property type="project" value="TreeGrafter"/>
</dbReference>
<evidence type="ECO:0000313" key="8">
    <source>
        <dbReference type="EMBL" id="SYZ69548.1"/>
    </source>
</evidence>
<evidence type="ECO:0000256" key="4">
    <source>
        <dbReference type="ARBA" id="ARBA00037689"/>
    </source>
</evidence>
<accession>A0A3P3ZH04</accession>
<comment type="subcellular location">
    <subcellularLocation>
        <location evidence="1">Nucleus</location>
    </subcellularLocation>
</comment>
<dbReference type="GO" id="GO:0003714">
    <property type="term" value="F:transcription corepressor activity"/>
    <property type="evidence" value="ECO:0007669"/>
    <property type="project" value="InterPro"/>
</dbReference>
<name>A0A3P3ZH04_LEIBR</name>